<dbReference type="AlphaFoldDB" id="A0A177NPF8"/>
<sequence length="259" mass="27976">MRNGTIPTLATVAAAVAVLAGCAGIPASDPRDPWENWNRPVQTFNDRVDDYVMKPVARGYRWITPDFVDAGISNFFSNVADIRVFINDALQGKFQQAGMDAARFLVNTTAGIAGWFDPASSIDLPKHHEDFDQTLGYWGVPTGPYLVLPLLGPSSPRGVVGLIGDTAANPISYTGLFTNSSVLSQAISGGLGGLNAADLRADNLETEKIASEAAVDRYGFFRGAYFSQRNYLVNDGNVTDDDLLHLDETEEKLSPVNPY</sequence>
<dbReference type="GO" id="GO:0016020">
    <property type="term" value="C:membrane"/>
    <property type="evidence" value="ECO:0007669"/>
    <property type="project" value="InterPro"/>
</dbReference>
<comment type="caution">
    <text evidence="4">The sequence shown here is derived from an EMBL/GenBank/DDBJ whole genome shotgun (WGS) entry which is preliminary data.</text>
</comment>
<keyword evidence="2 3" id="KW-0732">Signal</keyword>
<protein>
    <submittedName>
        <fullName evidence="4">ABC transporter</fullName>
    </submittedName>
</protein>
<evidence type="ECO:0000256" key="3">
    <source>
        <dbReference type="SAM" id="SignalP"/>
    </source>
</evidence>
<dbReference type="InterPro" id="IPR007428">
    <property type="entry name" value="MlaA"/>
</dbReference>
<dbReference type="OrthoDB" id="9785326at2"/>
<dbReference type="PROSITE" id="PS51257">
    <property type="entry name" value="PROKAR_LIPOPROTEIN"/>
    <property type="match status" value="1"/>
</dbReference>
<feature type="chain" id="PRO_5008069411" evidence="3">
    <location>
        <begin position="28"/>
        <end position="259"/>
    </location>
</feature>
<organism evidence="4 5">
    <name type="scientific">Methylomonas koyamae</name>
    <dbReference type="NCBI Taxonomy" id="702114"/>
    <lineage>
        <taxon>Bacteria</taxon>
        <taxon>Pseudomonadati</taxon>
        <taxon>Pseudomonadota</taxon>
        <taxon>Gammaproteobacteria</taxon>
        <taxon>Methylococcales</taxon>
        <taxon>Methylococcaceae</taxon>
        <taxon>Methylomonas</taxon>
    </lineage>
</organism>
<dbReference type="PANTHER" id="PTHR30035">
    <property type="entry name" value="LIPOPROTEIN VACJ-RELATED"/>
    <property type="match status" value="1"/>
</dbReference>
<proteinExistence type="inferred from homology"/>
<evidence type="ECO:0000256" key="2">
    <source>
        <dbReference type="ARBA" id="ARBA00022729"/>
    </source>
</evidence>
<reference evidence="4 5" key="1">
    <citation type="submission" date="2016-03" db="EMBL/GenBank/DDBJ databases">
        <authorList>
            <person name="Ploux O."/>
        </authorList>
    </citation>
    <scope>NUCLEOTIDE SEQUENCE [LARGE SCALE GENOMIC DNA]</scope>
    <source>
        <strain evidence="4 5">R-45378</strain>
    </source>
</reference>
<evidence type="ECO:0000256" key="1">
    <source>
        <dbReference type="ARBA" id="ARBA00010634"/>
    </source>
</evidence>
<name>A0A177NPF8_9GAMM</name>
<gene>
    <name evidence="4" type="ORF">A1507_05860</name>
</gene>
<dbReference type="Pfam" id="PF04333">
    <property type="entry name" value="MlaA"/>
    <property type="match status" value="1"/>
</dbReference>
<dbReference type="GO" id="GO:0120010">
    <property type="term" value="P:intermembrane phospholipid transfer"/>
    <property type="evidence" value="ECO:0007669"/>
    <property type="project" value="TreeGrafter"/>
</dbReference>
<evidence type="ECO:0000313" key="5">
    <source>
        <dbReference type="Proteomes" id="UP000077857"/>
    </source>
</evidence>
<dbReference type="PRINTS" id="PR01805">
    <property type="entry name" value="VACJLIPOPROT"/>
</dbReference>
<evidence type="ECO:0000313" key="4">
    <source>
        <dbReference type="EMBL" id="OAI19947.1"/>
    </source>
</evidence>
<dbReference type="Proteomes" id="UP000077857">
    <property type="component" value="Unassembled WGS sequence"/>
</dbReference>
<dbReference type="PANTHER" id="PTHR30035:SF3">
    <property type="entry name" value="INTERMEMBRANE PHOSPHOLIPID TRANSPORT SYSTEM LIPOPROTEIN MLAA"/>
    <property type="match status" value="1"/>
</dbReference>
<accession>A0A177NPF8</accession>
<comment type="similarity">
    <text evidence="1">Belongs to the MlaA family.</text>
</comment>
<dbReference type="RefSeq" id="WP_064039299.1">
    <property type="nucleotide sequence ID" value="NZ_LUUJ01000044.1"/>
</dbReference>
<feature type="signal peptide" evidence="3">
    <location>
        <begin position="1"/>
        <end position="27"/>
    </location>
</feature>
<dbReference type="EMBL" id="LUUJ01000044">
    <property type="protein sequence ID" value="OAI19947.1"/>
    <property type="molecule type" value="Genomic_DNA"/>
</dbReference>